<gene>
    <name evidence="2" type="ORF">DSM107003_30710</name>
</gene>
<dbReference type="EMBL" id="RSCM01000010">
    <property type="protein sequence ID" value="RUS95368.1"/>
    <property type="molecule type" value="Genomic_DNA"/>
</dbReference>
<keyword evidence="1" id="KW-0812">Transmembrane</keyword>
<dbReference type="AlphaFoldDB" id="A0A3S1A896"/>
<keyword evidence="1" id="KW-1133">Transmembrane helix</keyword>
<name>A0A3S1A896_ANAVA</name>
<keyword evidence="3" id="KW-1185">Reference proteome</keyword>
<sequence>MDSVNLLCHEFVVAVSSVACIMGLFLLWDDKKQQKDDAQETEEILLRMSFAYWLVYCVAFGIEKTVLPNWESLAMAVKITTALSYFLTFSCILSLPLHKFAVHEVEE</sequence>
<proteinExistence type="predicted"/>
<keyword evidence="1" id="KW-0472">Membrane</keyword>
<dbReference type="RefSeq" id="WP_127054971.1">
    <property type="nucleotide sequence ID" value="NZ_RSCM01000010.1"/>
</dbReference>
<evidence type="ECO:0000256" key="1">
    <source>
        <dbReference type="SAM" id="Phobius"/>
    </source>
</evidence>
<reference evidence="2 3" key="1">
    <citation type="journal article" date="2019" name="Genome Biol. Evol.">
        <title>Day and night: Metabolic profiles and evolutionary relationships of six axenic non-marine cyanobacteria.</title>
        <authorList>
            <person name="Will S.E."/>
            <person name="Henke P."/>
            <person name="Boedeker C."/>
            <person name="Huang S."/>
            <person name="Brinkmann H."/>
            <person name="Rohde M."/>
            <person name="Jarek M."/>
            <person name="Friedl T."/>
            <person name="Seufert S."/>
            <person name="Schumacher M."/>
            <person name="Overmann J."/>
            <person name="Neumann-Schaal M."/>
            <person name="Petersen J."/>
        </authorList>
    </citation>
    <scope>NUCLEOTIDE SEQUENCE [LARGE SCALE GENOMIC DNA]</scope>
    <source>
        <strain evidence="2 3">SAG 1403-4b</strain>
    </source>
</reference>
<accession>A0A3S1A896</accession>
<protein>
    <submittedName>
        <fullName evidence="2">Uncharacterized protein</fullName>
    </submittedName>
</protein>
<evidence type="ECO:0000313" key="3">
    <source>
        <dbReference type="Proteomes" id="UP000276103"/>
    </source>
</evidence>
<organism evidence="2 3">
    <name type="scientific">Trichormus variabilis SAG 1403-4b</name>
    <dbReference type="NCBI Taxonomy" id="447716"/>
    <lineage>
        <taxon>Bacteria</taxon>
        <taxon>Bacillati</taxon>
        <taxon>Cyanobacteriota</taxon>
        <taxon>Cyanophyceae</taxon>
        <taxon>Nostocales</taxon>
        <taxon>Nostocaceae</taxon>
        <taxon>Trichormus</taxon>
    </lineage>
</organism>
<evidence type="ECO:0000313" key="2">
    <source>
        <dbReference type="EMBL" id="RUS95368.1"/>
    </source>
</evidence>
<feature type="transmembrane region" description="Helical" evidence="1">
    <location>
        <begin position="6"/>
        <end position="28"/>
    </location>
</feature>
<comment type="caution">
    <text evidence="2">The sequence shown here is derived from an EMBL/GenBank/DDBJ whole genome shotgun (WGS) entry which is preliminary data.</text>
</comment>
<dbReference type="OrthoDB" id="425763at2"/>
<dbReference type="Proteomes" id="UP000276103">
    <property type="component" value="Unassembled WGS sequence"/>
</dbReference>
<feature type="transmembrane region" description="Helical" evidence="1">
    <location>
        <begin position="44"/>
        <end position="62"/>
    </location>
</feature>
<feature type="transmembrane region" description="Helical" evidence="1">
    <location>
        <begin position="82"/>
        <end position="102"/>
    </location>
</feature>